<organism evidence="1 2">
    <name type="scientific">Gossypium raimondii</name>
    <name type="common">Peruvian cotton</name>
    <name type="synonym">Gossypium klotzschianum subsp. raimondii</name>
    <dbReference type="NCBI Taxonomy" id="29730"/>
    <lineage>
        <taxon>Eukaryota</taxon>
        <taxon>Viridiplantae</taxon>
        <taxon>Streptophyta</taxon>
        <taxon>Embryophyta</taxon>
        <taxon>Tracheophyta</taxon>
        <taxon>Spermatophyta</taxon>
        <taxon>Magnoliopsida</taxon>
        <taxon>eudicotyledons</taxon>
        <taxon>Gunneridae</taxon>
        <taxon>Pentapetalae</taxon>
        <taxon>rosids</taxon>
        <taxon>malvids</taxon>
        <taxon>Malvales</taxon>
        <taxon>Malvaceae</taxon>
        <taxon>Malvoideae</taxon>
        <taxon>Gossypium</taxon>
    </lineage>
</organism>
<evidence type="ECO:0000313" key="1">
    <source>
        <dbReference type="EMBL" id="MBA0590919.1"/>
    </source>
</evidence>
<proteinExistence type="predicted"/>
<gene>
    <name evidence="1" type="ORF">Gorai_019608</name>
</gene>
<dbReference type="AlphaFoldDB" id="A0A7J8PNQ9"/>
<comment type="caution">
    <text evidence="1">The sequence shown here is derived from an EMBL/GenBank/DDBJ whole genome shotgun (WGS) entry which is preliminary data.</text>
</comment>
<name>A0A7J8PNQ9_GOSRA</name>
<protein>
    <submittedName>
        <fullName evidence="1">Uncharacterized protein</fullName>
    </submittedName>
</protein>
<dbReference type="Proteomes" id="UP000593578">
    <property type="component" value="Unassembled WGS sequence"/>
</dbReference>
<accession>A0A7J8PNQ9</accession>
<reference evidence="1 2" key="1">
    <citation type="journal article" date="2019" name="Genome Biol. Evol.">
        <title>Insights into the evolution of the New World diploid cottons (Gossypium, subgenus Houzingenia) based on genome sequencing.</title>
        <authorList>
            <person name="Grover C.E."/>
            <person name="Arick M.A. 2nd"/>
            <person name="Thrash A."/>
            <person name="Conover J.L."/>
            <person name="Sanders W.S."/>
            <person name="Peterson D.G."/>
            <person name="Frelichowski J.E."/>
            <person name="Scheffler J.A."/>
            <person name="Scheffler B.E."/>
            <person name="Wendel J.F."/>
        </authorList>
    </citation>
    <scope>NUCLEOTIDE SEQUENCE [LARGE SCALE GENOMIC DNA]</scope>
    <source>
        <strain evidence="1">8</strain>
        <tissue evidence="1">Leaf</tissue>
    </source>
</reference>
<dbReference type="EMBL" id="JABEZZ010000007">
    <property type="protein sequence ID" value="MBA0590919.1"/>
    <property type="molecule type" value="Genomic_DNA"/>
</dbReference>
<sequence>MGKYAKTQSLPQQMTSSFLDSISEKSHQIQLGHLSLLLMLRKSQDLTLSGYLWLELTMQLMVV</sequence>
<evidence type="ECO:0000313" key="2">
    <source>
        <dbReference type="Proteomes" id="UP000593578"/>
    </source>
</evidence>